<dbReference type="Gene3D" id="1.20.5.110">
    <property type="match status" value="1"/>
</dbReference>
<dbReference type="Pfam" id="PF13525">
    <property type="entry name" value="YfiO"/>
    <property type="match status" value="1"/>
</dbReference>
<dbReference type="InterPro" id="IPR014162">
    <property type="entry name" value="CpoB_C"/>
</dbReference>
<dbReference type="InterPro" id="IPR039565">
    <property type="entry name" value="BamD-like"/>
</dbReference>
<evidence type="ECO:0000256" key="2">
    <source>
        <dbReference type="HAMAP-Rule" id="MF_02066"/>
    </source>
</evidence>
<evidence type="ECO:0000259" key="4">
    <source>
        <dbReference type="Pfam" id="PF16331"/>
    </source>
</evidence>
<evidence type="ECO:0000256" key="1">
    <source>
        <dbReference type="ARBA" id="ARBA00022729"/>
    </source>
</evidence>
<dbReference type="Gene3D" id="1.25.40.10">
    <property type="entry name" value="Tetratricopeptide repeat domain"/>
    <property type="match status" value="1"/>
</dbReference>
<dbReference type="Proteomes" id="UP000063429">
    <property type="component" value="Chromosome"/>
</dbReference>
<accession>A0ABN4I3V7</accession>
<keyword evidence="2" id="KW-0175">Coiled coil</keyword>
<dbReference type="InterPro" id="IPR034706">
    <property type="entry name" value="CpoB"/>
</dbReference>
<keyword evidence="2" id="KW-0131">Cell cycle</keyword>
<feature type="coiled-coil region" evidence="2">
    <location>
        <begin position="68"/>
        <end position="102"/>
    </location>
</feature>
<dbReference type="EMBL" id="CP011409">
    <property type="protein sequence ID" value="AKZ64829.1"/>
    <property type="molecule type" value="Genomic_DNA"/>
</dbReference>
<keyword evidence="6" id="KW-1185">Reference proteome</keyword>
<evidence type="ECO:0000259" key="3">
    <source>
        <dbReference type="Pfam" id="PF13525"/>
    </source>
</evidence>
<evidence type="ECO:0000313" key="6">
    <source>
        <dbReference type="Proteomes" id="UP000063429"/>
    </source>
</evidence>
<feature type="domain" description="Outer membrane lipoprotein BamD-like" evidence="3">
    <location>
        <begin position="134"/>
        <end position="256"/>
    </location>
</feature>
<name>A0ABN4I3V7_9BURK</name>
<sequence precursor="true">MRTSLKTALKSFSAAAMMAAVASLSVLPATAHAGLFDDEEARKAILDIRSKIDALQKDVANKADKNSALSLSDQNDRLLQEIARLRGQVEVLSNELANTQQRQKDFYVDLDARLRKLEPQKVTIDGKESSVDLNEQKAYDAALNMFKGGDYKGAGAAFSDFLKRYPQSGYAPSAQYWVGNSLYAQRDYKGAIAAQQVVTKNYPDSPKVADAMLNIGSSYVELKDKAAAKKTWDALIAKYPESPAAQTGKEKLATLK</sequence>
<dbReference type="InterPro" id="IPR011990">
    <property type="entry name" value="TPR-like_helical_dom_sf"/>
</dbReference>
<dbReference type="RefSeq" id="WP_053200722.1">
    <property type="nucleotide sequence ID" value="NZ_CP011409.1"/>
</dbReference>
<dbReference type="InterPro" id="IPR032519">
    <property type="entry name" value="YbgF_tri"/>
</dbReference>
<comment type="similarity">
    <text evidence="2">Belongs to the CpoB family.</text>
</comment>
<dbReference type="SUPFAM" id="SSF48452">
    <property type="entry name" value="TPR-like"/>
    <property type="match status" value="1"/>
</dbReference>
<keyword evidence="2" id="KW-0132">Cell division</keyword>
<proteinExistence type="inferred from homology"/>
<protein>
    <recommendedName>
        <fullName evidence="2">Cell division coordinator CpoB</fullName>
    </recommendedName>
</protein>
<dbReference type="Pfam" id="PF16331">
    <property type="entry name" value="TolA_bind_tri"/>
    <property type="match status" value="1"/>
</dbReference>
<feature type="signal peptide" evidence="2">
    <location>
        <begin position="1"/>
        <end position="33"/>
    </location>
</feature>
<keyword evidence="1 2" id="KW-0732">Signal</keyword>
<keyword evidence="2" id="KW-0574">Periplasm</keyword>
<dbReference type="HAMAP" id="MF_02066">
    <property type="entry name" value="CpoB"/>
    <property type="match status" value="1"/>
</dbReference>
<dbReference type="NCBIfam" id="TIGR02795">
    <property type="entry name" value="tol_pal_ybgF"/>
    <property type="match status" value="1"/>
</dbReference>
<evidence type="ECO:0000313" key="5">
    <source>
        <dbReference type="EMBL" id="AKZ64829.1"/>
    </source>
</evidence>
<gene>
    <name evidence="2" type="primary">cpoB</name>
    <name evidence="5" type="ORF">F506_21165</name>
</gene>
<feature type="domain" description="YbgF trimerisation" evidence="4">
    <location>
        <begin position="65"/>
        <end position="121"/>
    </location>
</feature>
<feature type="chain" id="PRO_5044910060" description="Cell division coordinator CpoB" evidence="2">
    <location>
        <begin position="34"/>
        <end position="256"/>
    </location>
</feature>
<reference evidence="6" key="1">
    <citation type="journal article" date="2015" name="Genome Announc.">
        <title>Complete Genome Sequence of Herbaspirillum hiltneri N3 (DSM 17495), Isolated from Surface-Sterilized Wheat Roots.</title>
        <authorList>
            <person name="Guizelini D."/>
            <person name="Saizaki P.M."/>
            <person name="Coimbra N.A."/>
            <person name="Weiss V.A."/>
            <person name="Faoro H."/>
            <person name="Sfeir M.Z."/>
            <person name="Baura V.A."/>
            <person name="Monteiro R.A."/>
            <person name="Chubatsu L.S."/>
            <person name="Souza E.M."/>
            <person name="Cruz L.M."/>
            <person name="Pedrosa F.O."/>
            <person name="Raittz R.T."/>
            <person name="Marchaukoski J.N."/>
            <person name="Steffens M.B."/>
        </authorList>
    </citation>
    <scope>NUCLEOTIDE SEQUENCE [LARGE SCALE GENOMIC DNA]</scope>
    <source>
        <strain evidence="6">N3</strain>
    </source>
</reference>
<comment type="subcellular location">
    <subcellularLocation>
        <location evidence="2">Periplasm</location>
    </subcellularLocation>
</comment>
<organism evidence="5 6">
    <name type="scientific">Herbaspirillum hiltneri N3</name>
    <dbReference type="NCBI Taxonomy" id="1262470"/>
    <lineage>
        <taxon>Bacteria</taxon>
        <taxon>Pseudomonadati</taxon>
        <taxon>Pseudomonadota</taxon>
        <taxon>Betaproteobacteria</taxon>
        <taxon>Burkholderiales</taxon>
        <taxon>Oxalobacteraceae</taxon>
        <taxon>Herbaspirillum</taxon>
    </lineage>
</organism>
<comment type="function">
    <text evidence="2">Mediates coordination of peptidoglycan synthesis and outer membrane constriction during cell division.</text>
</comment>